<dbReference type="AlphaFoldDB" id="A0A7X5ZQT4"/>
<dbReference type="EMBL" id="JAAOYM010000001">
    <property type="protein sequence ID" value="NIJ11816.1"/>
    <property type="molecule type" value="Genomic_DNA"/>
</dbReference>
<reference evidence="1 2" key="1">
    <citation type="submission" date="2020-03" db="EMBL/GenBank/DDBJ databases">
        <title>Sequencing the genomes of 1000 actinobacteria strains.</title>
        <authorList>
            <person name="Klenk H.-P."/>
        </authorList>
    </citation>
    <scope>NUCLEOTIDE SEQUENCE [LARGE SCALE GENOMIC DNA]</scope>
    <source>
        <strain evidence="1 2">DSM 45685</strain>
    </source>
</reference>
<proteinExistence type="predicted"/>
<comment type="caution">
    <text evidence="1">The sequence shown here is derived from an EMBL/GenBank/DDBJ whole genome shotgun (WGS) entry which is preliminary data.</text>
</comment>
<evidence type="ECO:0000313" key="2">
    <source>
        <dbReference type="Proteomes" id="UP000545493"/>
    </source>
</evidence>
<keyword evidence="2" id="KW-1185">Reference proteome</keyword>
<dbReference type="Proteomes" id="UP000545493">
    <property type="component" value="Unassembled WGS sequence"/>
</dbReference>
<dbReference type="RefSeq" id="WP_167169647.1">
    <property type="nucleotide sequence ID" value="NZ_JAAOYM010000001.1"/>
</dbReference>
<sequence>MTTSVVCEGDRDSPTVLVLDPAPDTDHVELPRAWRELSTRRQIVWCRLAAADALAEADRLLTDPDALGRPIDVVTGPGADERVRALLNRHAGPVRALLLVDPGKGWAGEHVLGITVRTVSPAGKAHRAVRSLHRADVLAAVESAIAELDADSALPAPDKAQGGA</sequence>
<evidence type="ECO:0000313" key="1">
    <source>
        <dbReference type="EMBL" id="NIJ11816.1"/>
    </source>
</evidence>
<name>A0A7X5ZQT4_9PSEU</name>
<gene>
    <name evidence="1" type="ORF">FHU38_002160</name>
</gene>
<organism evidence="1 2">
    <name type="scientific">Saccharomonospora amisosensis</name>
    <dbReference type="NCBI Taxonomy" id="1128677"/>
    <lineage>
        <taxon>Bacteria</taxon>
        <taxon>Bacillati</taxon>
        <taxon>Actinomycetota</taxon>
        <taxon>Actinomycetes</taxon>
        <taxon>Pseudonocardiales</taxon>
        <taxon>Pseudonocardiaceae</taxon>
        <taxon>Saccharomonospora</taxon>
    </lineage>
</organism>
<protein>
    <submittedName>
        <fullName evidence="1">Uncharacterized protein</fullName>
    </submittedName>
</protein>
<accession>A0A7X5ZQT4</accession>